<evidence type="ECO:0000256" key="1">
    <source>
        <dbReference type="SAM" id="SignalP"/>
    </source>
</evidence>
<name>A0ABS6J018_9RHOB</name>
<sequence>MRLSVAALVGLVSAPALAFEPGSLGDHYRDTGHVQGCTEGGELPACTIIAGGSQFVVPLDGPTPPEVMATLRAMAPLTYVEFRGDILNVFDSHAEFALGAIAAADAAGDPHGRTLRAMQGEWVSAEDAKARVRVEGLVWTDLYDGEEVAASVISLGEGCSDGSEAAGEVMELFAIGSLDAGSLCYSGLVVDADRMEATYTARGNTLVFTAVK</sequence>
<evidence type="ECO:0000313" key="3">
    <source>
        <dbReference type="Proteomes" id="UP000731907"/>
    </source>
</evidence>
<protein>
    <recommendedName>
        <fullName evidence="4">Phosphodiester glycosidase domain-containing protein</fullName>
    </recommendedName>
</protein>
<proteinExistence type="predicted"/>
<dbReference type="EMBL" id="JAAATX020000002">
    <property type="protein sequence ID" value="MBU9696877.1"/>
    <property type="molecule type" value="Genomic_DNA"/>
</dbReference>
<feature type="signal peptide" evidence="1">
    <location>
        <begin position="1"/>
        <end position="18"/>
    </location>
</feature>
<evidence type="ECO:0000313" key="2">
    <source>
        <dbReference type="EMBL" id="MBU9696877.1"/>
    </source>
</evidence>
<organism evidence="2 3">
    <name type="scientific">Paragemmobacter amnigenus</name>
    <dbReference type="NCBI Taxonomy" id="2852097"/>
    <lineage>
        <taxon>Bacteria</taxon>
        <taxon>Pseudomonadati</taxon>
        <taxon>Pseudomonadota</taxon>
        <taxon>Alphaproteobacteria</taxon>
        <taxon>Rhodobacterales</taxon>
        <taxon>Paracoccaceae</taxon>
        <taxon>Paragemmobacter</taxon>
    </lineage>
</organism>
<comment type="caution">
    <text evidence="2">The sequence shown here is derived from an EMBL/GenBank/DDBJ whole genome shotgun (WGS) entry which is preliminary data.</text>
</comment>
<accession>A0ABS6J018</accession>
<gene>
    <name evidence="2" type="ORF">GU927_003345</name>
</gene>
<evidence type="ECO:0008006" key="4">
    <source>
        <dbReference type="Google" id="ProtNLM"/>
    </source>
</evidence>
<keyword evidence="1" id="KW-0732">Signal</keyword>
<reference evidence="2 3" key="1">
    <citation type="submission" date="2021-06" db="EMBL/GenBank/DDBJ databases">
        <title>Rhodobacteraceae bacterium strain HSP-20.</title>
        <authorList>
            <person name="Chen W.-M."/>
        </authorList>
    </citation>
    <scope>NUCLEOTIDE SEQUENCE [LARGE SCALE GENOMIC DNA]</scope>
    <source>
        <strain evidence="2 3">HSP-20</strain>
    </source>
</reference>
<dbReference type="RefSeq" id="WP_161760940.1">
    <property type="nucleotide sequence ID" value="NZ_JAAATX020000002.1"/>
</dbReference>
<dbReference type="Proteomes" id="UP000731907">
    <property type="component" value="Unassembled WGS sequence"/>
</dbReference>
<feature type="chain" id="PRO_5047487981" description="Phosphodiester glycosidase domain-containing protein" evidence="1">
    <location>
        <begin position="19"/>
        <end position="212"/>
    </location>
</feature>
<keyword evidence="3" id="KW-1185">Reference proteome</keyword>